<feature type="transmembrane region" description="Helical" evidence="5">
    <location>
        <begin position="218"/>
        <end position="237"/>
    </location>
</feature>
<dbReference type="InterPro" id="IPR036513">
    <property type="entry name" value="STAS_dom_sf"/>
</dbReference>
<feature type="transmembrane region" description="Helical" evidence="5">
    <location>
        <begin position="368"/>
        <end position="386"/>
    </location>
</feature>
<evidence type="ECO:0000256" key="3">
    <source>
        <dbReference type="ARBA" id="ARBA00022989"/>
    </source>
</evidence>
<protein>
    <submittedName>
        <fullName evidence="7">Sulfate permease</fullName>
    </submittedName>
</protein>
<dbReference type="PANTHER" id="PTHR11814">
    <property type="entry name" value="SULFATE TRANSPORTER"/>
    <property type="match status" value="1"/>
</dbReference>
<feature type="transmembrane region" description="Helical" evidence="5">
    <location>
        <begin position="115"/>
        <end position="133"/>
    </location>
</feature>
<dbReference type="Pfam" id="PF00916">
    <property type="entry name" value="Sulfate_transp"/>
    <property type="match status" value="1"/>
</dbReference>
<organism evidence="7 8">
    <name type="scientific">Glaciimonas soli</name>
    <dbReference type="NCBI Taxonomy" id="2590999"/>
    <lineage>
        <taxon>Bacteria</taxon>
        <taxon>Pseudomonadati</taxon>
        <taxon>Pseudomonadota</taxon>
        <taxon>Betaproteobacteria</taxon>
        <taxon>Burkholderiales</taxon>
        <taxon>Oxalobacteraceae</taxon>
        <taxon>Glaciimonas</taxon>
    </lineage>
</organism>
<dbReference type="GO" id="GO:0016020">
    <property type="term" value="C:membrane"/>
    <property type="evidence" value="ECO:0007669"/>
    <property type="project" value="UniProtKB-SubCell"/>
</dbReference>
<dbReference type="InterPro" id="IPR002645">
    <property type="entry name" value="STAS_dom"/>
</dbReference>
<dbReference type="Proteomes" id="UP000451565">
    <property type="component" value="Unassembled WGS sequence"/>
</dbReference>
<reference evidence="7 8" key="1">
    <citation type="submission" date="2019-10" db="EMBL/GenBank/DDBJ databases">
        <title>Glaciimonas soli sp. nov., a psychrophilic bacterium isolated from the forest soil of a high elevation mountain in Taiwan.</title>
        <authorList>
            <person name="Wang L.-T."/>
            <person name="Shieh W.Y."/>
        </authorList>
    </citation>
    <scope>NUCLEOTIDE SEQUENCE [LARGE SCALE GENOMIC DNA]</scope>
    <source>
        <strain evidence="7 8">GS1</strain>
    </source>
</reference>
<evidence type="ECO:0000313" key="8">
    <source>
        <dbReference type="Proteomes" id="UP000451565"/>
    </source>
</evidence>
<feature type="transmembrane region" description="Helical" evidence="5">
    <location>
        <begin position="40"/>
        <end position="60"/>
    </location>
</feature>
<dbReference type="OrthoDB" id="9769739at2"/>
<dbReference type="PROSITE" id="PS50801">
    <property type="entry name" value="STAS"/>
    <property type="match status" value="1"/>
</dbReference>
<dbReference type="NCBIfam" id="TIGR00815">
    <property type="entry name" value="sulP"/>
    <property type="match status" value="1"/>
</dbReference>
<dbReference type="AlphaFoldDB" id="A0A843YTQ6"/>
<keyword evidence="3 5" id="KW-1133">Transmembrane helix</keyword>
<feature type="transmembrane region" description="Helical" evidence="5">
    <location>
        <begin position="257"/>
        <end position="281"/>
    </location>
</feature>
<proteinExistence type="predicted"/>
<name>A0A843YTQ6_9BURK</name>
<comment type="subcellular location">
    <subcellularLocation>
        <location evidence="1">Membrane</location>
        <topology evidence="1">Multi-pass membrane protein</topology>
    </subcellularLocation>
</comment>
<feature type="transmembrane region" description="Helical" evidence="5">
    <location>
        <begin position="398"/>
        <end position="429"/>
    </location>
</feature>
<dbReference type="CDD" id="cd07042">
    <property type="entry name" value="STAS_SulP_like_sulfate_transporter"/>
    <property type="match status" value="1"/>
</dbReference>
<feature type="transmembrane region" description="Helical" evidence="5">
    <location>
        <begin position="194"/>
        <end position="211"/>
    </location>
</feature>
<dbReference type="InterPro" id="IPR001902">
    <property type="entry name" value="SLC26A/SulP_fam"/>
</dbReference>
<feature type="transmembrane region" description="Helical" evidence="5">
    <location>
        <begin position="66"/>
        <end position="82"/>
    </location>
</feature>
<keyword evidence="8" id="KW-1185">Reference proteome</keyword>
<gene>
    <name evidence="7" type="primary">sulP</name>
    <name evidence="7" type="ORF">GEV47_09895</name>
</gene>
<feature type="transmembrane region" description="Helical" evidence="5">
    <location>
        <begin position="89"/>
        <end position="109"/>
    </location>
</feature>
<keyword evidence="4 5" id="KW-0472">Membrane</keyword>
<accession>A0A843YTQ6</accession>
<feature type="domain" description="STAS" evidence="6">
    <location>
        <begin position="453"/>
        <end position="548"/>
    </location>
</feature>
<dbReference type="InterPro" id="IPR011547">
    <property type="entry name" value="SLC26A/SulP_dom"/>
</dbReference>
<dbReference type="GO" id="GO:0055085">
    <property type="term" value="P:transmembrane transport"/>
    <property type="evidence" value="ECO:0007669"/>
    <property type="project" value="InterPro"/>
</dbReference>
<dbReference type="EMBL" id="WINI01000004">
    <property type="protein sequence ID" value="MQR00993.1"/>
    <property type="molecule type" value="Genomic_DNA"/>
</dbReference>
<dbReference type="Pfam" id="PF01740">
    <property type="entry name" value="STAS"/>
    <property type="match status" value="1"/>
</dbReference>
<keyword evidence="2 5" id="KW-0812">Transmembrane</keyword>
<evidence type="ECO:0000256" key="2">
    <source>
        <dbReference type="ARBA" id="ARBA00022692"/>
    </source>
</evidence>
<evidence type="ECO:0000313" key="7">
    <source>
        <dbReference type="EMBL" id="MQR00993.1"/>
    </source>
</evidence>
<evidence type="ECO:0000256" key="4">
    <source>
        <dbReference type="ARBA" id="ARBA00023136"/>
    </source>
</evidence>
<dbReference type="SUPFAM" id="SSF52091">
    <property type="entry name" value="SpoIIaa-like"/>
    <property type="match status" value="1"/>
</dbReference>
<dbReference type="Gene3D" id="3.30.750.24">
    <property type="entry name" value="STAS domain"/>
    <property type="match status" value="1"/>
</dbReference>
<evidence type="ECO:0000259" key="6">
    <source>
        <dbReference type="PROSITE" id="PS50801"/>
    </source>
</evidence>
<evidence type="ECO:0000256" key="5">
    <source>
        <dbReference type="SAM" id="Phobius"/>
    </source>
</evidence>
<dbReference type="RefSeq" id="WP_153234596.1">
    <property type="nucleotide sequence ID" value="NZ_WINI01000004.1"/>
</dbReference>
<sequence length="585" mass="61689">MNDTTTLSPSPPAAPSLLTRCLPVLGWAPHYRREWFRADMLAGVTVAAFCIPESMAYAGLAGLPPQAGLYASLLAVFAYALFGTSRQAAIGPTSALAILVATGLAGLAHGNPARYMELAALLAVMVGVIAIVARVMRLGFLVNFISESVLTGFSAGAAIYIGTTQLGKLFGIEGAKGEFIERIMYIFNHLGTTNIWALGLGLGGIAFLLITEKLAPRVPWALVVVAVSILLIMFTALGGQGIKITGLIPNGLPPFKIPTFALADIQLLLPSAFAVFLLSYVEGMGVVRTFAAKHKYPADANQELLAVGAANVLCGIGSAMPVGCSMSRSAVNDQAGAKTPFAGAISGILLGVIVLFFTGAFTNLPEPILAAVVLVAVKGLIDIPALKRLWRVSQKEFWIALAAMFGVLAFGMLEGVMIGTVLSLLMLVWRASNPSTVLLGRIPGTQLYSDLARHPHNESVPGVLVFRANAGLFYANVEKVKSDLMDAITAQMSPVKLVVFDLSSSPYSDVAAAEMLASLKEDLAGRGIALKISNLTGEVRDLLRRDGLDKQFDIGPRVGVESIIKEWLGNDDRSLTGSRKSVGPV</sequence>
<comment type="caution">
    <text evidence="7">The sequence shown here is derived from an EMBL/GenBank/DDBJ whole genome shotgun (WGS) entry which is preliminary data.</text>
</comment>
<evidence type="ECO:0000256" key="1">
    <source>
        <dbReference type="ARBA" id="ARBA00004141"/>
    </source>
</evidence>
<feature type="transmembrane region" description="Helical" evidence="5">
    <location>
        <begin position="341"/>
        <end position="362"/>
    </location>
</feature>
<feature type="transmembrane region" description="Helical" evidence="5">
    <location>
        <begin position="140"/>
        <end position="161"/>
    </location>
</feature>